<dbReference type="InterPro" id="IPR027417">
    <property type="entry name" value="P-loop_NTPase"/>
</dbReference>
<proteinExistence type="predicted"/>
<feature type="domain" description="RecBCD enzyme subunit RecD N-terminal" evidence="1">
    <location>
        <begin position="19"/>
        <end position="117"/>
    </location>
</feature>
<evidence type="ECO:0000259" key="1">
    <source>
        <dbReference type="Pfam" id="PF21185"/>
    </source>
</evidence>
<protein>
    <recommendedName>
        <fullName evidence="1">RecBCD enzyme subunit RecD N-terminal domain-containing protein</fullName>
    </recommendedName>
</protein>
<name>A0A6G9CMM6_RHOER</name>
<gene>
    <name evidence="2" type="ORF">G9444_0920</name>
</gene>
<dbReference type="Pfam" id="PF13245">
    <property type="entry name" value="AAA_19"/>
    <property type="match status" value="1"/>
</dbReference>
<dbReference type="Proteomes" id="UP000502345">
    <property type="component" value="Chromosome"/>
</dbReference>
<dbReference type="Pfam" id="PF21185">
    <property type="entry name" value="RecD_N"/>
    <property type="match status" value="1"/>
</dbReference>
<dbReference type="AlphaFoldDB" id="A0A6G9CMM6"/>
<dbReference type="EMBL" id="CP050124">
    <property type="protein sequence ID" value="QIP38164.1"/>
    <property type="molecule type" value="Genomic_DNA"/>
</dbReference>
<dbReference type="InterPro" id="IPR049550">
    <property type="entry name" value="RecD_N"/>
</dbReference>
<dbReference type="InterPro" id="IPR041851">
    <property type="entry name" value="RecD_N_sf"/>
</dbReference>
<reference evidence="2 3" key="1">
    <citation type="submission" date="2020-03" db="EMBL/GenBank/DDBJ databases">
        <title>Screen low temperature-resistant strains for efficient degradation of petroleum hydrocarbons under the low temperature.</title>
        <authorList>
            <person name="Wang Y."/>
            <person name="Chen J."/>
        </authorList>
    </citation>
    <scope>NUCLEOTIDE SEQUENCE [LARGE SCALE GENOMIC DNA]</scope>
    <source>
        <strain evidence="2 3">KB1</strain>
    </source>
</reference>
<dbReference type="Gene3D" id="1.10.10.1020">
    <property type="entry name" value="RecBCD complex, subunit RecD, N-terminal domain"/>
    <property type="match status" value="1"/>
</dbReference>
<dbReference type="SUPFAM" id="SSF52540">
    <property type="entry name" value="P-loop containing nucleoside triphosphate hydrolases"/>
    <property type="match status" value="1"/>
</dbReference>
<dbReference type="Gene3D" id="3.40.50.300">
    <property type="entry name" value="P-loop containing nucleotide triphosphate hydrolases"/>
    <property type="match status" value="1"/>
</dbReference>
<evidence type="ECO:0000313" key="3">
    <source>
        <dbReference type="Proteomes" id="UP000502345"/>
    </source>
</evidence>
<organism evidence="2 3">
    <name type="scientific">Rhodococcus erythropolis</name>
    <name type="common">Arthrobacter picolinophilus</name>
    <dbReference type="NCBI Taxonomy" id="1833"/>
    <lineage>
        <taxon>Bacteria</taxon>
        <taxon>Bacillati</taxon>
        <taxon>Actinomycetota</taxon>
        <taxon>Actinomycetes</taxon>
        <taxon>Mycobacteriales</taxon>
        <taxon>Nocardiaceae</taxon>
        <taxon>Rhodococcus</taxon>
        <taxon>Rhodococcus erythropolis group</taxon>
    </lineage>
</organism>
<evidence type="ECO:0000313" key="2">
    <source>
        <dbReference type="EMBL" id="QIP38164.1"/>
    </source>
</evidence>
<accession>A0A6G9CMM6</accession>
<sequence>MTEAQLAQRAQGIVRIFNEAGVLVAADVHVATRVCSLGGETSEEVMLAAALAVRAVRSGSVCLDLRRMRDVSVDNATEDELTSLPWPEPSEIVAALRLSPLVIGGNAGPLRPLRLVDTDDGELLYLDRYFLQEQTIRRVLDERASTWPPADLKAVRTRLDSLFVDENGPTTSPDRQRIAAALATTQWTTVIAGGPGTGKTHTVARILALLSEELGLNARIGLAAPTGKGRSTSARVRT</sequence>